<dbReference type="InterPro" id="IPR035069">
    <property type="entry name" value="TTHA1013/TTHA0281-like"/>
</dbReference>
<protein>
    <recommendedName>
        <fullName evidence="3">Type II toxin-antitoxin system HicB family antitoxin</fullName>
    </recommendedName>
</protein>
<organism evidence="1 2">
    <name type="scientific">Aquincola tertiaricarbonis</name>
    <dbReference type="NCBI Taxonomy" id="391953"/>
    <lineage>
        <taxon>Bacteria</taxon>
        <taxon>Pseudomonadati</taxon>
        <taxon>Pseudomonadota</taxon>
        <taxon>Betaproteobacteria</taxon>
        <taxon>Burkholderiales</taxon>
        <taxon>Sphaerotilaceae</taxon>
        <taxon>Aquincola</taxon>
    </lineage>
</organism>
<accession>A0ABY4SFK8</accession>
<dbReference type="EMBL" id="CP097636">
    <property type="protein sequence ID" value="URI10692.1"/>
    <property type="molecule type" value="Genomic_DNA"/>
</dbReference>
<evidence type="ECO:0000313" key="2">
    <source>
        <dbReference type="Proteomes" id="UP001056201"/>
    </source>
</evidence>
<evidence type="ECO:0000313" key="1">
    <source>
        <dbReference type="EMBL" id="URI10692.1"/>
    </source>
</evidence>
<reference evidence="1" key="1">
    <citation type="submission" date="2022-05" db="EMBL/GenBank/DDBJ databases">
        <title>An RpoN-dependent PEP-CTERM gene is involved in floc formation of an Aquincola tertiaricarbonis strain.</title>
        <authorList>
            <person name="Qiu D."/>
            <person name="Xia M."/>
        </authorList>
    </citation>
    <scope>NUCLEOTIDE SEQUENCE</scope>
    <source>
        <strain evidence="1">RN12</strain>
    </source>
</reference>
<dbReference type="SUPFAM" id="SSF143100">
    <property type="entry name" value="TTHA1013/TTHA0281-like"/>
    <property type="match status" value="1"/>
</dbReference>
<name>A0ABY4SFK8_AQUTE</name>
<gene>
    <name evidence="1" type="ORF">MW290_17020</name>
</gene>
<sequence length="67" mass="7042">MAYDPESGLYCGEILGLSGGADFYAKSPTELRQEFKNSLAVYLQVCAEKGIDSRRAICGPAGGAPTP</sequence>
<keyword evidence="2" id="KW-1185">Reference proteome</keyword>
<proteinExistence type="predicted"/>
<dbReference type="RefSeq" id="WP_250198897.1">
    <property type="nucleotide sequence ID" value="NZ_CP097636.1"/>
</dbReference>
<dbReference type="Proteomes" id="UP001056201">
    <property type="component" value="Chromosome 2"/>
</dbReference>
<evidence type="ECO:0008006" key="3">
    <source>
        <dbReference type="Google" id="ProtNLM"/>
    </source>
</evidence>